<dbReference type="InterPro" id="IPR000550">
    <property type="entry name" value="Hppk"/>
</dbReference>
<dbReference type="GO" id="GO:0046656">
    <property type="term" value="P:folic acid biosynthetic process"/>
    <property type="evidence" value="ECO:0007669"/>
    <property type="project" value="UniProtKB-KW"/>
</dbReference>
<dbReference type="GO" id="GO:0005524">
    <property type="term" value="F:ATP binding"/>
    <property type="evidence" value="ECO:0007669"/>
    <property type="project" value="UniProtKB-KW"/>
</dbReference>
<dbReference type="RefSeq" id="WP_202689424.1">
    <property type="nucleotide sequence ID" value="NZ_JAESVN010000006.1"/>
</dbReference>
<sequence>MTSVAAPILVAFGANLPNDAVTPARQPAATLRAALTDLAAEGLRLRLISPFYATPCFPAGAGPDYVNAVAAFDPPLTSDAATDPVQILDRLHRVEARHARLRISRWAGRTLDLDLLAMGDRILPDVATESRWRLMDPALQRQKAPDRLILPHPRIADRAFVLVPLCDVAPDWRHPATGLTATDMLNSLPQGDRDAVRRLD</sequence>
<comment type="pathway">
    <text evidence="1">Cofactor biosynthesis; tetrahydrofolate biosynthesis; 2-amino-4-hydroxy-6-hydroxymethyl-7,8-dihydropteridine diphosphate from 7,8-dihydroneopterin triphosphate: step 4/4.</text>
</comment>
<keyword evidence="9" id="KW-0289">Folate biosynthesis</keyword>
<evidence type="ECO:0000256" key="6">
    <source>
        <dbReference type="ARBA" id="ARBA00022741"/>
    </source>
</evidence>
<comment type="caution">
    <text evidence="14">The sequence shown here is derived from an EMBL/GenBank/DDBJ whole genome shotgun (WGS) entry which is preliminary data.</text>
</comment>
<dbReference type="GO" id="GO:0003848">
    <property type="term" value="F:2-amino-4-hydroxy-6-hydroxymethyldihydropteridine diphosphokinase activity"/>
    <property type="evidence" value="ECO:0007669"/>
    <property type="project" value="UniProtKB-EC"/>
</dbReference>
<name>A0A8K0VER4_9RHOB</name>
<dbReference type="Gene3D" id="3.30.70.560">
    <property type="entry name" value="7,8-Dihydro-6-hydroxymethylpterin-pyrophosphokinase HPPK"/>
    <property type="match status" value="1"/>
</dbReference>
<dbReference type="UniPathway" id="UPA00077">
    <property type="reaction ID" value="UER00155"/>
</dbReference>
<evidence type="ECO:0000256" key="1">
    <source>
        <dbReference type="ARBA" id="ARBA00005051"/>
    </source>
</evidence>
<dbReference type="CDD" id="cd00483">
    <property type="entry name" value="HPPK"/>
    <property type="match status" value="1"/>
</dbReference>
<evidence type="ECO:0000256" key="4">
    <source>
        <dbReference type="ARBA" id="ARBA00016218"/>
    </source>
</evidence>
<dbReference type="SUPFAM" id="SSF55083">
    <property type="entry name" value="6-hydroxymethyl-7,8-dihydropterin pyrophosphokinase, HPPK"/>
    <property type="match status" value="1"/>
</dbReference>
<feature type="domain" description="7,8-dihydro-6-hydroxymethylpterin-pyrophosphokinase" evidence="13">
    <location>
        <begin position="10"/>
        <end position="170"/>
    </location>
</feature>
<dbReference type="NCBIfam" id="TIGR01498">
    <property type="entry name" value="folK"/>
    <property type="match status" value="1"/>
</dbReference>
<evidence type="ECO:0000256" key="5">
    <source>
        <dbReference type="ARBA" id="ARBA00022679"/>
    </source>
</evidence>
<dbReference type="EC" id="2.7.6.3" evidence="3"/>
<dbReference type="PANTHER" id="PTHR43071:SF1">
    <property type="entry name" value="2-AMINO-4-HYDROXY-6-HYDROXYMETHYLDIHYDROPTERIDINE PYROPHOSPHOKINASE"/>
    <property type="match status" value="1"/>
</dbReference>
<dbReference type="InterPro" id="IPR035907">
    <property type="entry name" value="Hppk_sf"/>
</dbReference>
<evidence type="ECO:0000256" key="8">
    <source>
        <dbReference type="ARBA" id="ARBA00022840"/>
    </source>
</evidence>
<evidence type="ECO:0000256" key="12">
    <source>
        <dbReference type="ARBA" id="ARBA00033413"/>
    </source>
</evidence>
<comment type="function">
    <text evidence="10">Catalyzes the transfer of pyrophosphate from adenosine triphosphate (ATP) to 6-hydroxymethyl-7,8-dihydropterin, an enzymatic step in folate biosynthesis pathway.</text>
</comment>
<evidence type="ECO:0000313" key="15">
    <source>
        <dbReference type="Proteomes" id="UP000648908"/>
    </source>
</evidence>
<evidence type="ECO:0000256" key="7">
    <source>
        <dbReference type="ARBA" id="ARBA00022777"/>
    </source>
</evidence>
<dbReference type="PANTHER" id="PTHR43071">
    <property type="entry name" value="2-AMINO-4-HYDROXY-6-HYDROXYMETHYLDIHYDROPTERIDINE PYROPHOSPHOKINASE"/>
    <property type="match status" value="1"/>
</dbReference>
<dbReference type="EMBL" id="JAESVN010000006">
    <property type="protein sequence ID" value="MBL4918440.1"/>
    <property type="molecule type" value="Genomic_DNA"/>
</dbReference>
<dbReference type="GO" id="GO:0046654">
    <property type="term" value="P:tetrahydrofolate biosynthetic process"/>
    <property type="evidence" value="ECO:0007669"/>
    <property type="project" value="UniProtKB-UniPathway"/>
</dbReference>
<evidence type="ECO:0000256" key="11">
    <source>
        <dbReference type="ARBA" id="ARBA00029766"/>
    </source>
</evidence>
<evidence type="ECO:0000259" key="13">
    <source>
        <dbReference type="Pfam" id="PF01288"/>
    </source>
</evidence>
<dbReference type="GO" id="GO:0016301">
    <property type="term" value="F:kinase activity"/>
    <property type="evidence" value="ECO:0007669"/>
    <property type="project" value="UniProtKB-KW"/>
</dbReference>
<evidence type="ECO:0000256" key="2">
    <source>
        <dbReference type="ARBA" id="ARBA00005810"/>
    </source>
</evidence>
<evidence type="ECO:0000256" key="10">
    <source>
        <dbReference type="ARBA" id="ARBA00029409"/>
    </source>
</evidence>
<protein>
    <recommendedName>
        <fullName evidence="4">2-amino-4-hydroxy-6-hydroxymethyldihydropteridine pyrophosphokinase</fullName>
        <ecNumber evidence="3">2.7.6.3</ecNumber>
    </recommendedName>
    <alternativeName>
        <fullName evidence="11">6-hydroxymethyl-7,8-dihydropterin pyrophosphokinase</fullName>
    </alternativeName>
    <alternativeName>
        <fullName evidence="12">7,8-dihydro-6-hydroxymethylpterin-pyrophosphokinase</fullName>
    </alternativeName>
</protein>
<dbReference type="Proteomes" id="UP000648908">
    <property type="component" value="Unassembled WGS sequence"/>
</dbReference>
<keyword evidence="5 14" id="KW-0808">Transferase</keyword>
<keyword evidence="15" id="KW-1185">Reference proteome</keyword>
<evidence type="ECO:0000256" key="9">
    <source>
        <dbReference type="ARBA" id="ARBA00022909"/>
    </source>
</evidence>
<proteinExistence type="inferred from homology"/>
<evidence type="ECO:0000256" key="3">
    <source>
        <dbReference type="ARBA" id="ARBA00013253"/>
    </source>
</evidence>
<dbReference type="AlphaFoldDB" id="A0A8K0VER4"/>
<dbReference type="Pfam" id="PF01288">
    <property type="entry name" value="HPPK"/>
    <property type="match status" value="1"/>
</dbReference>
<keyword evidence="6" id="KW-0547">Nucleotide-binding</keyword>
<reference evidence="14" key="1">
    <citation type="submission" date="2021-01" db="EMBL/GenBank/DDBJ databases">
        <title>Tabrizicola alba sp. nov. a motile alkaliphilic bacterium isolated from a soda lake.</title>
        <authorList>
            <person name="Szuroczki S."/>
            <person name="Abbaszade G."/>
            <person name="Schumann P."/>
            <person name="Toth E."/>
        </authorList>
    </citation>
    <scope>NUCLEOTIDE SEQUENCE</scope>
    <source>
        <strain evidence="14">DMG-N-6</strain>
    </source>
</reference>
<accession>A0A8K0VER4</accession>
<comment type="similarity">
    <text evidence="2">Belongs to the HPPK family.</text>
</comment>
<evidence type="ECO:0000313" key="14">
    <source>
        <dbReference type="EMBL" id="MBL4918440.1"/>
    </source>
</evidence>
<keyword evidence="7" id="KW-0418">Kinase</keyword>
<gene>
    <name evidence="14" type="primary">folK</name>
    <name evidence="14" type="ORF">JL811_14525</name>
</gene>
<keyword evidence="8" id="KW-0067">ATP-binding</keyword>
<organism evidence="14 15">
    <name type="scientific">Szabonella alba</name>
    <dbReference type="NCBI Taxonomy" id="2804194"/>
    <lineage>
        <taxon>Bacteria</taxon>
        <taxon>Pseudomonadati</taxon>
        <taxon>Pseudomonadota</taxon>
        <taxon>Alphaproteobacteria</taxon>
        <taxon>Rhodobacterales</taxon>
        <taxon>Paracoccaceae</taxon>
        <taxon>Szabonella</taxon>
    </lineage>
</organism>